<dbReference type="InterPro" id="IPR014048">
    <property type="entry name" value="MethylDNA_cys_MeTrfase_DNA-bd"/>
</dbReference>
<evidence type="ECO:0000256" key="3">
    <source>
        <dbReference type="ARBA" id="ARBA00011918"/>
    </source>
</evidence>
<evidence type="ECO:0000256" key="1">
    <source>
        <dbReference type="ARBA" id="ARBA00001286"/>
    </source>
</evidence>
<evidence type="ECO:0000259" key="9">
    <source>
        <dbReference type="Pfam" id="PF01035"/>
    </source>
</evidence>
<dbReference type="InterPro" id="IPR036217">
    <property type="entry name" value="MethylDNA_cys_MeTrfase_DNAb"/>
</dbReference>
<dbReference type="GO" id="GO:0003908">
    <property type="term" value="F:methylated-DNA-[protein]-cysteine S-methyltransferase activity"/>
    <property type="evidence" value="ECO:0007669"/>
    <property type="project" value="UniProtKB-EC"/>
</dbReference>
<dbReference type="FunFam" id="1.10.10.10:FF:000214">
    <property type="entry name" value="Methylated-DNA--protein-cysteine methyltransferase"/>
    <property type="match status" value="1"/>
</dbReference>
<evidence type="ECO:0000256" key="6">
    <source>
        <dbReference type="ARBA" id="ARBA00022763"/>
    </source>
</evidence>
<dbReference type="GO" id="GO:0032259">
    <property type="term" value="P:methylation"/>
    <property type="evidence" value="ECO:0007669"/>
    <property type="project" value="UniProtKB-KW"/>
</dbReference>
<dbReference type="Pfam" id="PF01035">
    <property type="entry name" value="DNA_binding_1"/>
    <property type="match status" value="1"/>
</dbReference>
<protein>
    <recommendedName>
        <fullName evidence="3">methylated-DNA--[protein]-cysteine S-methyltransferase</fullName>
        <ecNumber evidence="3">2.1.1.63</ecNumber>
    </recommendedName>
</protein>
<accession>A0A931NEX8</accession>
<keyword evidence="11" id="KW-1185">Reference proteome</keyword>
<dbReference type="InterPro" id="IPR036388">
    <property type="entry name" value="WH-like_DNA-bd_sf"/>
</dbReference>
<comment type="similarity">
    <text evidence="2">Belongs to the MGMT family.</text>
</comment>
<keyword evidence="4" id="KW-0489">Methyltransferase</keyword>
<dbReference type="SUPFAM" id="SSF46767">
    <property type="entry name" value="Methylated DNA-protein cysteine methyltransferase, C-terminal domain"/>
    <property type="match status" value="1"/>
</dbReference>
<comment type="caution">
    <text evidence="10">The sequence shown here is derived from an EMBL/GenBank/DDBJ whole genome shotgun (WGS) entry which is preliminary data.</text>
</comment>
<dbReference type="EMBL" id="JAEDAL010000003">
    <property type="protein sequence ID" value="MBH9552966.1"/>
    <property type="molecule type" value="Genomic_DNA"/>
</dbReference>
<proteinExistence type="inferred from homology"/>
<evidence type="ECO:0000313" key="11">
    <source>
        <dbReference type="Proteomes" id="UP000620139"/>
    </source>
</evidence>
<dbReference type="InterPro" id="IPR001497">
    <property type="entry name" value="MethylDNA_cys_MeTrfase_AS"/>
</dbReference>
<dbReference type="GO" id="GO:0006281">
    <property type="term" value="P:DNA repair"/>
    <property type="evidence" value="ECO:0007669"/>
    <property type="project" value="UniProtKB-KW"/>
</dbReference>
<dbReference type="EC" id="2.1.1.63" evidence="3"/>
<dbReference type="Proteomes" id="UP000620139">
    <property type="component" value="Unassembled WGS sequence"/>
</dbReference>
<gene>
    <name evidence="10" type="ORF">I7X43_08870</name>
</gene>
<keyword evidence="6" id="KW-0227">DNA damage</keyword>
<dbReference type="Gene3D" id="1.10.10.10">
    <property type="entry name" value="Winged helix-like DNA-binding domain superfamily/Winged helix DNA-binding domain"/>
    <property type="match status" value="1"/>
</dbReference>
<evidence type="ECO:0000256" key="8">
    <source>
        <dbReference type="ARBA" id="ARBA00049348"/>
    </source>
</evidence>
<comment type="catalytic activity">
    <reaction evidence="8">
        <text>a 6-O-methyl-2'-deoxyguanosine in DNA + L-cysteinyl-[protein] = S-methyl-L-cysteinyl-[protein] + a 2'-deoxyguanosine in DNA</text>
        <dbReference type="Rhea" id="RHEA:24000"/>
        <dbReference type="Rhea" id="RHEA-COMP:10131"/>
        <dbReference type="Rhea" id="RHEA-COMP:10132"/>
        <dbReference type="Rhea" id="RHEA-COMP:11367"/>
        <dbReference type="Rhea" id="RHEA-COMP:11368"/>
        <dbReference type="ChEBI" id="CHEBI:29950"/>
        <dbReference type="ChEBI" id="CHEBI:82612"/>
        <dbReference type="ChEBI" id="CHEBI:85445"/>
        <dbReference type="ChEBI" id="CHEBI:85448"/>
        <dbReference type="EC" id="2.1.1.63"/>
    </reaction>
</comment>
<evidence type="ECO:0000256" key="2">
    <source>
        <dbReference type="ARBA" id="ARBA00008711"/>
    </source>
</evidence>
<evidence type="ECO:0000256" key="7">
    <source>
        <dbReference type="ARBA" id="ARBA00023204"/>
    </source>
</evidence>
<dbReference type="PROSITE" id="PS00374">
    <property type="entry name" value="MGMT"/>
    <property type="match status" value="1"/>
</dbReference>
<evidence type="ECO:0000256" key="4">
    <source>
        <dbReference type="ARBA" id="ARBA00022603"/>
    </source>
</evidence>
<dbReference type="PANTHER" id="PTHR10815:SF5">
    <property type="entry name" value="METHYLATED-DNA--PROTEIN-CYSTEINE METHYLTRANSFERASE"/>
    <property type="match status" value="1"/>
</dbReference>
<name>A0A931NEX8_9BURK</name>
<feature type="domain" description="Methylated-DNA-[protein]-cysteine S-methyltransferase DNA binding" evidence="9">
    <location>
        <begin position="89"/>
        <end position="169"/>
    </location>
</feature>
<reference evidence="10" key="1">
    <citation type="submission" date="2020-12" db="EMBL/GenBank/DDBJ databases">
        <title>The genome sequence of Inhella sp. 4Y17.</title>
        <authorList>
            <person name="Liu Y."/>
        </authorList>
    </citation>
    <scope>NUCLEOTIDE SEQUENCE</scope>
    <source>
        <strain evidence="10">4Y10</strain>
    </source>
</reference>
<keyword evidence="5" id="KW-0808">Transferase</keyword>
<comment type="catalytic activity">
    <reaction evidence="1">
        <text>a 4-O-methyl-thymidine in DNA + L-cysteinyl-[protein] = a thymidine in DNA + S-methyl-L-cysteinyl-[protein]</text>
        <dbReference type="Rhea" id="RHEA:53428"/>
        <dbReference type="Rhea" id="RHEA-COMP:10131"/>
        <dbReference type="Rhea" id="RHEA-COMP:10132"/>
        <dbReference type="Rhea" id="RHEA-COMP:13555"/>
        <dbReference type="Rhea" id="RHEA-COMP:13556"/>
        <dbReference type="ChEBI" id="CHEBI:29950"/>
        <dbReference type="ChEBI" id="CHEBI:82612"/>
        <dbReference type="ChEBI" id="CHEBI:137386"/>
        <dbReference type="ChEBI" id="CHEBI:137387"/>
        <dbReference type="EC" id="2.1.1.63"/>
    </reaction>
</comment>
<dbReference type="RefSeq" id="WP_198100579.1">
    <property type="nucleotide sequence ID" value="NZ_JAEDAL010000003.1"/>
</dbReference>
<evidence type="ECO:0000313" key="10">
    <source>
        <dbReference type="EMBL" id="MBH9552966.1"/>
    </source>
</evidence>
<dbReference type="NCBIfam" id="TIGR00589">
    <property type="entry name" value="ogt"/>
    <property type="match status" value="1"/>
</dbReference>
<sequence>MTAPYFFNDPAPAIAQCEIQTSYGPTLLRRTRRGLSGIWHLDQLHFPAGTALAEEPQHPWFLQAQTCLLNWPALERDPALPPLDPQGTEFQRRVWALLLGIPRGSWTSYGALAQQLGDARKSRAVGAAVGRNPIGILIPCHRVLGSDQSLTGYAGGLPMKRSLLQQEGVAYREAAGCRTVVAPAGQLELLP</sequence>
<dbReference type="PANTHER" id="PTHR10815">
    <property type="entry name" value="METHYLATED-DNA--PROTEIN-CYSTEINE METHYLTRANSFERASE"/>
    <property type="match status" value="1"/>
</dbReference>
<organism evidence="10 11">
    <name type="scientific">Inhella gelatinilytica</name>
    <dbReference type="NCBI Taxonomy" id="2795030"/>
    <lineage>
        <taxon>Bacteria</taxon>
        <taxon>Pseudomonadati</taxon>
        <taxon>Pseudomonadota</taxon>
        <taxon>Betaproteobacteria</taxon>
        <taxon>Burkholderiales</taxon>
        <taxon>Sphaerotilaceae</taxon>
        <taxon>Inhella</taxon>
    </lineage>
</organism>
<dbReference type="AlphaFoldDB" id="A0A931NEX8"/>
<dbReference type="CDD" id="cd06445">
    <property type="entry name" value="ATase"/>
    <property type="match status" value="1"/>
</dbReference>
<evidence type="ECO:0000256" key="5">
    <source>
        <dbReference type="ARBA" id="ARBA00022679"/>
    </source>
</evidence>
<keyword evidence="7" id="KW-0234">DNA repair</keyword>